<dbReference type="SUPFAM" id="SSF48317">
    <property type="entry name" value="Acid phosphatase/Vanadium-dependent haloperoxidase"/>
    <property type="match status" value="1"/>
</dbReference>
<name>A0A854Q4X6_CRYNE</name>
<dbReference type="InterPro" id="IPR000326">
    <property type="entry name" value="PAP2/HPO"/>
</dbReference>
<comment type="similarity">
    <text evidence="2">Belongs to the PA-phosphatase related phosphoesterase family.</text>
</comment>
<dbReference type="PANTHER" id="PTHR10165">
    <property type="entry name" value="LIPID PHOSPHATE PHOSPHATASE"/>
    <property type="match status" value="1"/>
</dbReference>
<keyword evidence="5 7" id="KW-0472">Membrane</keyword>
<evidence type="ECO:0000256" key="4">
    <source>
        <dbReference type="ARBA" id="ARBA00022989"/>
    </source>
</evidence>
<feature type="transmembrane region" description="Helical" evidence="7">
    <location>
        <begin position="28"/>
        <end position="48"/>
    </location>
</feature>
<sequence length="426" mass="47098">MALSNPFAKRADRPITTSPAGSRRRRIFISYAPDWVVTILLWGLFYLLDKINGYRRLFSVTDTSLAHPYADPERVPVWLLAVLCGIVPAVFIILVAAFVRRSFWDGHNGILGLILGLGLTATFTNIVKITVGRPRPDLFARCILPPDLTSNPVHGLTSWTVCTTTDDGRLNEGFRSFPSGHSSFAWCGMWYLILYLAAKMEINNRQGFTYKSWLLLAPLSCATLVAVSRTMDYRHHATDVIAGAVIGLLGGWYAYRQYYPPLSHPLAYKPYSPRIPKSDPPPIPLHSHSRPRSRPSTEAMLRRHESQPSQAQFHFGGESCTSPVETLSERGAGAGYGPYTADGPDGPGGIVGMNGWNRQSHTLQQPQPQKQLQTQQTSITTKGPEIQSDRQRHEQGYTPQSNNNHLQGSMLAGSGGEGVETVERTS</sequence>
<dbReference type="InterPro" id="IPR036938">
    <property type="entry name" value="PAP2/HPO_sf"/>
</dbReference>
<dbReference type="GO" id="GO:0046839">
    <property type="term" value="P:phospholipid dephosphorylation"/>
    <property type="evidence" value="ECO:0007669"/>
    <property type="project" value="TreeGrafter"/>
</dbReference>
<dbReference type="Pfam" id="PF01569">
    <property type="entry name" value="PAP2"/>
    <property type="match status" value="1"/>
</dbReference>
<dbReference type="GO" id="GO:0008195">
    <property type="term" value="F:phosphatidate phosphatase activity"/>
    <property type="evidence" value="ECO:0007669"/>
    <property type="project" value="TreeGrafter"/>
</dbReference>
<evidence type="ECO:0000256" key="6">
    <source>
        <dbReference type="SAM" id="MobiDB-lite"/>
    </source>
</evidence>
<evidence type="ECO:0000313" key="10">
    <source>
        <dbReference type="Proteomes" id="UP000199727"/>
    </source>
</evidence>
<evidence type="ECO:0000256" key="5">
    <source>
        <dbReference type="ARBA" id="ARBA00023136"/>
    </source>
</evidence>
<proteinExistence type="inferred from homology"/>
<dbReference type="GO" id="GO:0016020">
    <property type="term" value="C:membrane"/>
    <property type="evidence" value="ECO:0007669"/>
    <property type="project" value="UniProtKB-SubCell"/>
</dbReference>
<accession>A0A854Q4X6</accession>
<feature type="region of interest" description="Disordered" evidence="6">
    <location>
        <begin position="277"/>
        <end position="426"/>
    </location>
</feature>
<dbReference type="CDD" id="cd03390">
    <property type="entry name" value="PAP2_containing_1_like"/>
    <property type="match status" value="1"/>
</dbReference>
<dbReference type="AlphaFoldDB" id="A0A854Q4X6"/>
<evidence type="ECO:0000313" key="9">
    <source>
        <dbReference type="EMBL" id="OXG14428.1"/>
    </source>
</evidence>
<evidence type="ECO:0000256" key="2">
    <source>
        <dbReference type="ARBA" id="ARBA00008816"/>
    </source>
</evidence>
<gene>
    <name evidence="9" type="ORF">C361_05730</name>
</gene>
<feature type="transmembrane region" description="Helical" evidence="7">
    <location>
        <begin position="110"/>
        <end position="131"/>
    </location>
</feature>
<evidence type="ECO:0000256" key="7">
    <source>
        <dbReference type="SAM" id="Phobius"/>
    </source>
</evidence>
<organism evidence="9 10">
    <name type="scientific">Cryptococcus neoformans Tu259-1</name>
    <dbReference type="NCBI Taxonomy" id="1230072"/>
    <lineage>
        <taxon>Eukaryota</taxon>
        <taxon>Fungi</taxon>
        <taxon>Dikarya</taxon>
        <taxon>Basidiomycota</taxon>
        <taxon>Agaricomycotina</taxon>
        <taxon>Tremellomycetes</taxon>
        <taxon>Tremellales</taxon>
        <taxon>Cryptococcaceae</taxon>
        <taxon>Cryptococcus</taxon>
        <taxon>Cryptococcus neoformans species complex</taxon>
    </lineage>
</organism>
<dbReference type="InterPro" id="IPR043216">
    <property type="entry name" value="PAP-like"/>
</dbReference>
<keyword evidence="4 7" id="KW-1133">Transmembrane helix</keyword>
<feature type="transmembrane region" description="Helical" evidence="7">
    <location>
        <begin position="77"/>
        <end position="98"/>
    </location>
</feature>
<dbReference type="PANTHER" id="PTHR10165:SF35">
    <property type="entry name" value="RE23632P"/>
    <property type="match status" value="1"/>
</dbReference>
<dbReference type="OrthoDB" id="8907274at2759"/>
<evidence type="ECO:0000256" key="3">
    <source>
        <dbReference type="ARBA" id="ARBA00022692"/>
    </source>
</evidence>
<dbReference type="GO" id="GO:0006644">
    <property type="term" value="P:phospholipid metabolic process"/>
    <property type="evidence" value="ECO:0007669"/>
    <property type="project" value="InterPro"/>
</dbReference>
<evidence type="ECO:0000259" key="8">
    <source>
        <dbReference type="SMART" id="SM00014"/>
    </source>
</evidence>
<comment type="caution">
    <text evidence="9">The sequence shown here is derived from an EMBL/GenBank/DDBJ whole genome shotgun (WGS) entry which is preliminary data.</text>
</comment>
<dbReference type="EMBL" id="AMKT01000076">
    <property type="protein sequence ID" value="OXG14428.1"/>
    <property type="molecule type" value="Genomic_DNA"/>
</dbReference>
<dbReference type="FunFam" id="1.20.144.10:FF:000017">
    <property type="entry name" value="Diacylglycerol pyrophosphate phosphatase 1"/>
    <property type="match status" value="1"/>
</dbReference>
<protein>
    <recommendedName>
        <fullName evidence="8">Phosphatidic acid phosphatase type 2/haloperoxidase domain-containing protein</fullName>
    </recommendedName>
</protein>
<feature type="compositionally biased region" description="Low complexity" evidence="6">
    <location>
        <begin position="359"/>
        <end position="382"/>
    </location>
</feature>
<feature type="compositionally biased region" description="Polar residues" evidence="6">
    <location>
        <begin position="397"/>
        <end position="407"/>
    </location>
</feature>
<feature type="domain" description="Phosphatidic acid phosphatase type 2/haloperoxidase" evidence="8">
    <location>
        <begin position="110"/>
        <end position="255"/>
    </location>
</feature>
<dbReference type="Gene3D" id="1.20.144.10">
    <property type="entry name" value="Phosphatidic acid phosphatase type 2/haloperoxidase"/>
    <property type="match status" value="1"/>
</dbReference>
<dbReference type="Proteomes" id="UP000199727">
    <property type="component" value="Unassembled WGS sequence"/>
</dbReference>
<reference evidence="9 10" key="1">
    <citation type="submission" date="2017-06" db="EMBL/GenBank/DDBJ databases">
        <title>Global population genomics of the pathogenic fungus Cryptococcus neoformans var. grubii.</title>
        <authorList>
            <person name="Cuomo C."/>
            <person name="Litvintseva A."/>
            <person name="Chen Y."/>
            <person name="Young S."/>
            <person name="Zeng Q."/>
            <person name="Chapman S."/>
            <person name="Gujja S."/>
            <person name="Saif S."/>
            <person name="Birren B."/>
        </authorList>
    </citation>
    <scope>NUCLEOTIDE SEQUENCE [LARGE SCALE GENOMIC DNA]</scope>
    <source>
        <strain evidence="9 10">Tu259-1</strain>
    </source>
</reference>
<keyword evidence="3 7" id="KW-0812">Transmembrane</keyword>
<comment type="subcellular location">
    <subcellularLocation>
        <location evidence="1">Membrane</location>
        <topology evidence="1">Multi-pass membrane protein</topology>
    </subcellularLocation>
</comment>
<evidence type="ECO:0000256" key="1">
    <source>
        <dbReference type="ARBA" id="ARBA00004141"/>
    </source>
</evidence>
<dbReference type="SMART" id="SM00014">
    <property type="entry name" value="acidPPc"/>
    <property type="match status" value="1"/>
</dbReference>